<dbReference type="Pfam" id="PF13966">
    <property type="entry name" value="zf-RVT"/>
    <property type="match status" value="1"/>
</dbReference>
<accession>A0A3P6G383</accession>
<name>A0A3P6G383_BRAOL</name>
<evidence type="ECO:0000259" key="1">
    <source>
        <dbReference type="Pfam" id="PF13966"/>
    </source>
</evidence>
<gene>
    <name evidence="2" type="ORF">BOLC1T01108H</name>
</gene>
<proteinExistence type="predicted"/>
<dbReference type="AlphaFoldDB" id="A0A3P6G383"/>
<reference evidence="2" key="1">
    <citation type="submission" date="2018-11" db="EMBL/GenBank/DDBJ databases">
        <authorList>
            <consortium name="Genoscope - CEA"/>
            <person name="William W."/>
        </authorList>
    </citation>
    <scope>NUCLEOTIDE SEQUENCE</scope>
</reference>
<dbReference type="EMBL" id="LR031878">
    <property type="protein sequence ID" value="VDD48719.1"/>
    <property type="molecule type" value="Genomic_DNA"/>
</dbReference>
<organism evidence="2">
    <name type="scientific">Brassica oleracea</name>
    <name type="common">Wild cabbage</name>
    <dbReference type="NCBI Taxonomy" id="3712"/>
    <lineage>
        <taxon>Eukaryota</taxon>
        <taxon>Viridiplantae</taxon>
        <taxon>Streptophyta</taxon>
        <taxon>Embryophyta</taxon>
        <taxon>Tracheophyta</taxon>
        <taxon>Spermatophyta</taxon>
        <taxon>Magnoliopsida</taxon>
        <taxon>eudicotyledons</taxon>
        <taxon>Gunneridae</taxon>
        <taxon>Pentapetalae</taxon>
        <taxon>rosids</taxon>
        <taxon>malvids</taxon>
        <taxon>Brassicales</taxon>
        <taxon>Brassicaceae</taxon>
        <taxon>Brassiceae</taxon>
        <taxon>Brassica</taxon>
    </lineage>
</organism>
<evidence type="ECO:0000313" key="2">
    <source>
        <dbReference type="EMBL" id="VDD48719.1"/>
    </source>
</evidence>
<feature type="domain" description="Reverse transcriptase zinc-binding" evidence="1">
    <location>
        <begin position="1"/>
        <end position="45"/>
    </location>
</feature>
<protein>
    <recommendedName>
        <fullName evidence="1">Reverse transcriptase zinc-binding domain-containing protein</fullName>
    </recommendedName>
</protein>
<dbReference type="InterPro" id="IPR026960">
    <property type="entry name" value="RVT-Znf"/>
</dbReference>
<sequence length="60" mass="6852">MWVANMDRLPTRARLASWGLQIPTACCLFSALVETRDHLFITRNYIRSLAYPSARSLSPL</sequence>